<dbReference type="EMBL" id="CP000597">
    <property type="protein sequence ID" value="ABP00504.1"/>
    <property type="molecule type" value="Genomic_DNA"/>
</dbReference>
<organism evidence="7 8">
    <name type="scientific">Ostreococcus lucimarinus (strain CCE9901)</name>
    <dbReference type="NCBI Taxonomy" id="436017"/>
    <lineage>
        <taxon>Eukaryota</taxon>
        <taxon>Viridiplantae</taxon>
        <taxon>Chlorophyta</taxon>
        <taxon>Mamiellophyceae</taxon>
        <taxon>Mamiellales</taxon>
        <taxon>Bathycoccaceae</taxon>
        <taxon>Ostreococcus</taxon>
    </lineage>
</organism>
<sequence length="167" mass="18653">MGDNLLSSAAAFDDHVFVGCEVHRPGVAQALMGIEARGLGDRVKVSRADGLWVLDAYATARSLDEVACHFPDPWRGESKAHRRLVNPLLFVLLERALRPGGRLSVATDDAEYAEHVRRVFRDFAQPRGWARCDAFARFDSKYSLKASEEGRECVDFRFRFPGSIDVA</sequence>
<dbReference type="InterPro" id="IPR003358">
    <property type="entry name" value="tRNA_(Gua-N-7)_MeTrfase_Trmb"/>
</dbReference>
<keyword evidence="3" id="KW-0489">Methyltransferase</keyword>
<evidence type="ECO:0000313" key="8">
    <source>
        <dbReference type="Proteomes" id="UP000001568"/>
    </source>
</evidence>
<dbReference type="GO" id="GO:0043527">
    <property type="term" value="C:tRNA methyltransferase complex"/>
    <property type="evidence" value="ECO:0007669"/>
    <property type="project" value="TreeGrafter"/>
</dbReference>
<gene>
    <name evidence="7" type="ORF">OSTLU_18645</name>
</gene>
<evidence type="ECO:0000313" key="7">
    <source>
        <dbReference type="EMBL" id="ABP00504.1"/>
    </source>
</evidence>
<dbReference type="RefSeq" id="XP_001422187.1">
    <property type="nucleotide sequence ID" value="XM_001422150.1"/>
</dbReference>
<dbReference type="PANTHER" id="PTHR23417">
    <property type="entry name" value="3-DEOXY-D-MANNO-OCTULOSONIC-ACID TRANSFERASE/TRNA GUANINE-N 7 - -METHYLTRANSFERASE"/>
    <property type="match status" value="1"/>
</dbReference>
<keyword evidence="4" id="KW-0808">Transferase</keyword>
<accession>A4S9K7</accession>
<keyword evidence="6" id="KW-0819">tRNA processing</keyword>
<dbReference type="OrthoDB" id="47276at2759"/>
<dbReference type="AlphaFoldDB" id="A4S9K7"/>
<dbReference type="GO" id="GO:0008176">
    <property type="term" value="F:tRNA (guanine(46)-N7)-methyltransferase activity"/>
    <property type="evidence" value="ECO:0007669"/>
    <property type="project" value="UniProtKB-EC"/>
</dbReference>
<evidence type="ECO:0000256" key="5">
    <source>
        <dbReference type="ARBA" id="ARBA00022691"/>
    </source>
</evidence>
<dbReference type="Pfam" id="PF02390">
    <property type="entry name" value="Methyltransf_4"/>
    <property type="match status" value="1"/>
</dbReference>
<dbReference type="HOGENOM" id="CLU_1597224_0_0_1"/>
<dbReference type="STRING" id="436017.A4S9K7"/>
<keyword evidence="8" id="KW-1185">Reference proteome</keyword>
<dbReference type="EC" id="2.1.1.33" evidence="2"/>
<protein>
    <recommendedName>
        <fullName evidence="2">tRNA (guanine(46)-N(7))-methyltransferase</fullName>
        <ecNumber evidence="2">2.1.1.33</ecNumber>
    </recommendedName>
</protein>
<comment type="catalytic activity">
    <reaction evidence="1">
        <text>guanosine(46) in tRNA + S-adenosyl-L-methionine = N(7)-methylguanosine(46) in tRNA + S-adenosyl-L-homocysteine</text>
        <dbReference type="Rhea" id="RHEA:42708"/>
        <dbReference type="Rhea" id="RHEA-COMP:10188"/>
        <dbReference type="Rhea" id="RHEA-COMP:10189"/>
        <dbReference type="ChEBI" id="CHEBI:57856"/>
        <dbReference type="ChEBI" id="CHEBI:59789"/>
        <dbReference type="ChEBI" id="CHEBI:74269"/>
        <dbReference type="ChEBI" id="CHEBI:74480"/>
        <dbReference type="EC" id="2.1.1.33"/>
    </reaction>
</comment>
<dbReference type="GeneID" id="5006244"/>
<proteinExistence type="predicted"/>
<evidence type="ECO:0000256" key="2">
    <source>
        <dbReference type="ARBA" id="ARBA00011977"/>
    </source>
</evidence>
<keyword evidence="5" id="KW-0949">S-adenosyl-L-methionine</keyword>
<evidence type="ECO:0000256" key="3">
    <source>
        <dbReference type="ARBA" id="ARBA00022603"/>
    </source>
</evidence>
<dbReference type="InterPro" id="IPR029063">
    <property type="entry name" value="SAM-dependent_MTases_sf"/>
</dbReference>
<dbReference type="Gramene" id="ABP00504">
    <property type="protein sequence ID" value="ABP00504"/>
    <property type="gene ID" value="OSTLU_18645"/>
</dbReference>
<dbReference type="Gene3D" id="3.40.50.150">
    <property type="entry name" value="Vaccinia Virus protein VP39"/>
    <property type="match status" value="1"/>
</dbReference>
<evidence type="ECO:0000256" key="4">
    <source>
        <dbReference type="ARBA" id="ARBA00022679"/>
    </source>
</evidence>
<dbReference type="KEGG" id="olu:OSTLU_18645"/>
<dbReference type="PANTHER" id="PTHR23417:SF14">
    <property type="entry name" value="PENTACOTRIPEPTIDE-REPEAT REGION OF PRORP DOMAIN-CONTAINING PROTEIN"/>
    <property type="match status" value="1"/>
</dbReference>
<evidence type="ECO:0000256" key="1">
    <source>
        <dbReference type="ARBA" id="ARBA00000142"/>
    </source>
</evidence>
<dbReference type="eggNOG" id="ENOG502SUAR">
    <property type="taxonomic scope" value="Eukaryota"/>
</dbReference>
<dbReference type="PROSITE" id="PS51625">
    <property type="entry name" value="SAM_MT_TRMB"/>
    <property type="match status" value="1"/>
</dbReference>
<dbReference type="SUPFAM" id="SSF53335">
    <property type="entry name" value="S-adenosyl-L-methionine-dependent methyltransferases"/>
    <property type="match status" value="1"/>
</dbReference>
<dbReference type="Proteomes" id="UP000001568">
    <property type="component" value="Chromosome 17"/>
</dbReference>
<name>A4S9K7_OSTLU</name>
<evidence type="ECO:0000256" key="6">
    <source>
        <dbReference type="ARBA" id="ARBA00022694"/>
    </source>
</evidence>
<reference evidence="7 8" key="1">
    <citation type="journal article" date="2007" name="Proc. Natl. Acad. Sci. U.S.A.">
        <title>The tiny eukaryote Ostreococcus provides genomic insights into the paradox of plankton speciation.</title>
        <authorList>
            <person name="Palenik B."/>
            <person name="Grimwood J."/>
            <person name="Aerts A."/>
            <person name="Rouze P."/>
            <person name="Salamov A."/>
            <person name="Putnam N."/>
            <person name="Dupont C."/>
            <person name="Jorgensen R."/>
            <person name="Derelle E."/>
            <person name="Rombauts S."/>
            <person name="Zhou K."/>
            <person name="Otillar R."/>
            <person name="Merchant S.S."/>
            <person name="Podell S."/>
            <person name="Gaasterland T."/>
            <person name="Napoli C."/>
            <person name="Gendler K."/>
            <person name="Manuell A."/>
            <person name="Tai V."/>
            <person name="Vallon O."/>
            <person name="Piganeau G."/>
            <person name="Jancek S."/>
            <person name="Heijde M."/>
            <person name="Jabbari K."/>
            <person name="Bowler C."/>
            <person name="Lohr M."/>
            <person name="Robbens S."/>
            <person name="Werner G."/>
            <person name="Dubchak I."/>
            <person name="Pazour G.J."/>
            <person name="Ren Q."/>
            <person name="Paulsen I."/>
            <person name="Delwiche C."/>
            <person name="Schmutz J."/>
            <person name="Rokhsar D."/>
            <person name="Van de Peer Y."/>
            <person name="Moreau H."/>
            <person name="Grigoriev I.V."/>
        </authorList>
    </citation>
    <scope>NUCLEOTIDE SEQUENCE [LARGE SCALE GENOMIC DNA]</scope>
    <source>
        <strain evidence="7 8">CCE9901</strain>
    </source>
</reference>